<dbReference type="RefSeq" id="WP_092046603.1">
    <property type="nucleotide sequence ID" value="NZ_FOQD01000001.1"/>
</dbReference>
<evidence type="ECO:0000313" key="3">
    <source>
        <dbReference type="Proteomes" id="UP000199518"/>
    </source>
</evidence>
<keyword evidence="1" id="KW-1133">Transmembrane helix</keyword>
<feature type="transmembrane region" description="Helical" evidence="1">
    <location>
        <begin position="176"/>
        <end position="194"/>
    </location>
</feature>
<reference evidence="3" key="1">
    <citation type="submission" date="2016-10" db="EMBL/GenBank/DDBJ databases">
        <authorList>
            <person name="Varghese N."/>
            <person name="Submissions S."/>
        </authorList>
    </citation>
    <scope>NUCLEOTIDE SEQUENCE [LARGE SCALE GENOMIC DNA]</scope>
    <source>
        <strain evidence="3">DSM 26348</strain>
    </source>
</reference>
<dbReference type="STRING" id="1576369.SAMN05421753_1018"/>
<keyword evidence="3" id="KW-1185">Reference proteome</keyword>
<sequence>MESAAAETKEPARLSRVWAALWLAFGLWLLYRAIFVGAGSAYVTDLNGRLLGATHNDYLAGGAVFSWSRTIGIWISAFLTLCVFSFLYRDNAFYKFSEAVFVGTSAAYMMVVGFWTVVIPSLLAKIWPAWVQSWAMPGISIIRDENWWLYLMPLLLGGMLLWRLSPRGAWIARWPLAFIIGSTAGIRLIGFLQADFLSQIHNTIEPVIVVETAQSGLRTFAWGESLQNFLLVVCVLAALSYFFFSIEHTGLFGRVSQMGVWVLMITFGAAFGYTVMGRIALLAIRFEFLFADWLWLIDPSGSRLGT</sequence>
<proteinExistence type="predicted"/>
<feature type="transmembrane region" description="Helical" evidence="1">
    <location>
        <begin position="100"/>
        <end position="127"/>
    </location>
</feature>
<accession>A0A1I3ASR0</accession>
<name>A0A1I3ASR0_9PLAN</name>
<feature type="transmembrane region" description="Helical" evidence="1">
    <location>
        <begin position="147"/>
        <end position="164"/>
    </location>
</feature>
<keyword evidence="1" id="KW-0812">Transmembrane</keyword>
<keyword evidence="1" id="KW-0472">Membrane</keyword>
<gene>
    <name evidence="2" type="ORF">SAMN05421753_1018</name>
</gene>
<feature type="transmembrane region" description="Helical" evidence="1">
    <location>
        <begin position="251"/>
        <end position="273"/>
    </location>
</feature>
<organism evidence="2 3">
    <name type="scientific">Planctomicrobium piriforme</name>
    <dbReference type="NCBI Taxonomy" id="1576369"/>
    <lineage>
        <taxon>Bacteria</taxon>
        <taxon>Pseudomonadati</taxon>
        <taxon>Planctomycetota</taxon>
        <taxon>Planctomycetia</taxon>
        <taxon>Planctomycetales</taxon>
        <taxon>Planctomycetaceae</taxon>
        <taxon>Planctomicrobium</taxon>
    </lineage>
</organism>
<evidence type="ECO:0000256" key="1">
    <source>
        <dbReference type="SAM" id="Phobius"/>
    </source>
</evidence>
<dbReference type="Proteomes" id="UP000199518">
    <property type="component" value="Unassembled WGS sequence"/>
</dbReference>
<dbReference type="AlphaFoldDB" id="A0A1I3ASR0"/>
<feature type="transmembrane region" description="Helical" evidence="1">
    <location>
        <begin position="64"/>
        <end position="88"/>
    </location>
</feature>
<dbReference type="EMBL" id="FOQD01000001">
    <property type="protein sequence ID" value="SFH52371.1"/>
    <property type="molecule type" value="Genomic_DNA"/>
</dbReference>
<feature type="transmembrane region" description="Helical" evidence="1">
    <location>
        <begin position="21"/>
        <end position="44"/>
    </location>
</feature>
<evidence type="ECO:0000313" key="2">
    <source>
        <dbReference type="EMBL" id="SFH52371.1"/>
    </source>
</evidence>
<protein>
    <submittedName>
        <fullName evidence="2">Uncharacterized protein</fullName>
    </submittedName>
</protein>
<feature type="transmembrane region" description="Helical" evidence="1">
    <location>
        <begin position="226"/>
        <end position="244"/>
    </location>
</feature>
<dbReference type="OrthoDB" id="244006at2"/>